<accession>A0ABQ6T2V4</accession>
<dbReference type="RefSeq" id="WP_150454038.1">
    <property type="nucleotide sequence ID" value="NZ_VYKI01000006.1"/>
</dbReference>
<comment type="caution">
    <text evidence="1">The sequence shown here is derived from an EMBL/GenBank/DDBJ whole genome shotgun (WGS) entry which is preliminary data.</text>
</comment>
<name>A0ABQ6T2V4_9GAMM</name>
<proteinExistence type="predicted"/>
<dbReference type="Proteomes" id="UP000326367">
    <property type="component" value="Unassembled WGS sequence"/>
</dbReference>
<gene>
    <name evidence="1" type="ORF">FJU31_06575</name>
</gene>
<keyword evidence="2" id="KW-1185">Reference proteome</keyword>
<evidence type="ECO:0000313" key="1">
    <source>
        <dbReference type="EMBL" id="KAA9000806.1"/>
    </source>
</evidence>
<evidence type="ECO:0000313" key="2">
    <source>
        <dbReference type="Proteomes" id="UP000326367"/>
    </source>
</evidence>
<organism evidence="1 2">
    <name type="scientific">Stenotrophomonas cyclobalanopsidis</name>
    <dbReference type="NCBI Taxonomy" id="2771362"/>
    <lineage>
        <taxon>Bacteria</taxon>
        <taxon>Pseudomonadati</taxon>
        <taxon>Pseudomonadota</taxon>
        <taxon>Gammaproteobacteria</taxon>
        <taxon>Lysobacterales</taxon>
        <taxon>Lysobacteraceae</taxon>
        <taxon>Stenotrophomonas</taxon>
    </lineage>
</organism>
<reference evidence="1 2" key="1">
    <citation type="journal article" date="2020" name="Antonie Van Leeuwenhoek">
        <title>Stenotrophomonas cyclobalanopsidis sp. nov., isolated from the leaf spot disease of Cyclobalanopsis patelliformis.</title>
        <authorList>
            <person name="Bian D.R."/>
            <person name="Xue H."/>
            <person name="Piao C.G."/>
            <person name="Li Y."/>
        </authorList>
    </citation>
    <scope>NUCLEOTIDE SEQUENCE [LARGE SCALE GENOMIC DNA]</scope>
    <source>
        <strain evidence="1 2">TPQG1-4</strain>
    </source>
</reference>
<protein>
    <submittedName>
        <fullName evidence="1">Uncharacterized protein</fullName>
    </submittedName>
</protein>
<sequence length="62" mass="6533">MNMDASLTGAQRQILQAIADAEQVDSDAATWAVKAGLAVQAEDGDIDLTPRGRDALQAQPPR</sequence>
<dbReference type="EMBL" id="VYKI01000006">
    <property type="protein sequence ID" value="KAA9000806.1"/>
    <property type="molecule type" value="Genomic_DNA"/>
</dbReference>